<keyword evidence="4" id="KW-0732">Signal</keyword>
<reference evidence="17 18" key="1">
    <citation type="submission" date="2017-01" db="EMBL/GenBank/DDBJ databases">
        <title>The recent genome duplication of the halophilic yeast Hortaea werneckii: insights from long-read sequencing.</title>
        <authorList>
            <person name="Sinha S."/>
            <person name="Flibotte S."/>
            <person name="Neira M."/>
            <person name="Lenassi M."/>
            <person name="Gostincar C."/>
            <person name="Stajich J.E."/>
            <person name="Nislow C.E."/>
        </authorList>
    </citation>
    <scope>NUCLEOTIDE SEQUENCE [LARGE SCALE GENOMIC DNA]</scope>
    <source>
        <strain evidence="17 18">EXF-2000</strain>
    </source>
</reference>
<dbReference type="InterPro" id="IPR012334">
    <property type="entry name" value="Pectin_lyas_fold"/>
</dbReference>
<dbReference type="STRING" id="1157616.A0A1Z5TDG5"/>
<dbReference type="PANTHER" id="PTHR31736">
    <property type="match status" value="1"/>
</dbReference>
<organism evidence="17 18">
    <name type="scientific">Hortaea werneckii EXF-2000</name>
    <dbReference type="NCBI Taxonomy" id="1157616"/>
    <lineage>
        <taxon>Eukaryota</taxon>
        <taxon>Fungi</taxon>
        <taxon>Dikarya</taxon>
        <taxon>Ascomycota</taxon>
        <taxon>Pezizomycotina</taxon>
        <taxon>Dothideomycetes</taxon>
        <taxon>Dothideomycetidae</taxon>
        <taxon>Mycosphaerellales</taxon>
        <taxon>Teratosphaeriaceae</taxon>
        <taxon>Hortaea</taxon>
    </lineage>
</organism>
<dbReference type="GO" id="GO:0047911">
    <property type="term" value="F:galacturan 1,4-alpha-galacturonidase activity"/>
    <property type="evidence" value="ECO:0007669"/>
    <property type="project" value="UniProtKB-EC"/>
</dbReference>
<comment type="function">
    <text evidence="12">Specific in hydrolyzing the terminal glycosidic bond of polygalacturonic acid and oligogalacturonates.</text>
</comment>
<sequence length="660" mass="71846">MPKLLVVVGATGQQGRSVIQWFQQNEPSIRIRGLTRSPTSDAATSLASTGVEVVKADLNDFQSLQLAFKGANYIFAYTDTASIIRDSASTGGSTSAVQHVDSSRPATPPAFYSIEVQQGKNVADVAAEVPELERLVWSSLANVKKCSGGKYNQVFHFDAKAAVAEYMFEKDELESKVSCVLMGSFLTNVAKGLEFFRCRFETDNNGSKTAIWTPPFPASLLIPWVDVERDTGAFVKALIDAPPKTQVLGVSEWMTFDDWATLWTDVTGIKSKFEDALPKGAPSTNDGFDFKTMFLQTGHFLTEFGFTGGDPNVVEPEEFSENLTYWRNNNYHIEFQNHAAGFVLTGDHIRIDGHGTGGIDGNGEVWYYAERGNDTVGATQPGRPIPFQLWNVSDVTIKNFHVVQPQLWAINMMNATDIVADNIYVNATSPEAPPGYNWVQNTDGFNTMDTRNVHLTNFVYQGGDDCVAIKPRSYNFYGHNITCISGNGIAIGSLGQYLTDASVENVVIDHATIIKGGAQGNIGNGAYIKTWVGELVSGGDRDYESNYQPRGGGWGHVTNMLFSNFVIHGAKNGGAITQNSGDNGTAAGTSDMLISNVVFANWTGYLDDRDTAASVSCSERNPCYNINYRNFTLYTSSNDTTKAGASCKWTEEGGVHGVDC</sequence>
<evidence type="ECO:0000256" key="2">
    <source>
        <dbReference type="ARBA" id="ARBA00008834"/>
    </source>
</evidence>
<dbReference type="InParanoid" id="A0A1Z5TDG5"/>
<dbReference type="SUPFAM" id="SSF51126">
    <property type="entry name" value="Pectin lyase-like"/>
    <property type="match status" value="1"/>
</dbReference>
<evidence type="ECO:0000256" key="15">
    <source>
        <dbReference type="RuleBase" id="RU361169"/>
    </source>
</evidence>
<keyword evidence="7" id="KW-0325">Glycoprotein</keyword>
<evidence type="ECO:0000256" key="6">
    <source>
        <dbReference type="ARBA" id="ARBA00023157"/>
    </source>
</evidence>
<keyword evidence="8" id="KW-0119">Carbohydrate metabolism</keyword>
<protein>
    <recommendedName>
        <fullName evidence="13">galacturonan 1,4-alpha-galacturonidase</fullName>
        <ecNumber evidence="13">3.2.1.67</ecNumber>
    </recommendedName>
</protein>
<comment type="similarity">
    <text evidence="2 15">Belongs to the glycosyl hydrolase 28 family.</text>
</comment>
<evidence type="ECO:0000313" key="17">
    <source>
        <dbReference type="EMBL" id="OTA34069.1"/>
    </source>
</evidence>
<evidence type="ECO:0000256" key="3">
    <source>
        <dbReference type="ARBA" id="ARBA00022525"/>
    </source>
</evidence>
<keyword evidence="11" id="KW-0624">Polysaccharide degradation</keyword>
<dbReference type="PANTHER" id="PTHR31736:SF12">
    <property type="entry name" value="EXO-POLYGALACTURONASE, PUTATIVE-RELATED"/>
    <property type="match status" value="1"/>
</dbReference>
<keyword evidence="9 15" id="KW-0326">Glycosidase</keyword>
<dbReference type="SUPFAM" id="SSF51735">
    <property type="entry name" value="NAD(P)-binding Rossmann-fold domains"/>
    <property type="match status" value="1"/>
</dbReference>
<keyword evidence="3" id="KW-0964">Secreted</keyword>
<dbReference type="AlphaFoldDB" id="A0A1Z5TDG5"/>
<comment type="subcellular location">
    <subcellularLocation>
        <location evidence="1">Secreted</location>
    </subcellularLocation>
</comment>
<evidence type="ECO:0000256" key="13">
    <source>
        <dbReference type="ARBA" id="ARBA00038933"/>
    </source>
</evidence>
<keyword evidence="18" id="KW-1185">Reference proteome</keyword>
<dbReference type="InterPro" id="IPR000743">
    <property type="entry name" value="Glyco_hydro_28"/>
</dbReference>
<dbReference type="InterPro" id="IPR008030">
    <property type="entry name" value="NmrA-like"/>
</dbReference>
<gene>
    <name evidence="17" type="ORF">BTJ68_05899</name>
</gene>
<dbReference type="GO" id="GO:0005576">
    <property type="term" value="C:extracellular region"/>
    <property type="evidence" value="ECO:0007669"/>
    <property type="project" value="UniProtKB-SubCell"/>
</dbReference>
<evidence type="ECO:0000256" key="10">
    <source>
        <dbReference type="ARBA" id="ARBA00023316"/>
    </source>
</evidence>
<evidence type="ECO:0000256" key="5">
    <source>
        <dbReference type="ARBA" id="ARBA00022801"/>
    </source>
</evidence>
<evidence type="ECO:0000256" key="11">
    <source>
        <dbReference type="ARBA" id="ARBA00023326"/>
    </source>
</evidence>
<proteinExistence type="inferred from homology"/>
<feature type="domain" description="NmrA-like" evidence="16">
    <location>
        <begin position="3"/>
        <end position="273"/>
    </location>
</feature>
<dbReference type="InterPro" id="IPR036291">
    <property type="entry name" value="NAD(P)-bd_dom_sf"/>
</dbReference>
<evidence type="ECO:0000313" key="18">
    <source>
        <dbReference type="Proteomes" id="UP000194280"/>
    </source>
</evidence>
<evidence type="ECO:0000256" key="12">
    <source>
        <dbReference type="ARBA" id="ARBA00037312"/>
    </source>
</evidence>
<dbReference type="GO" id="GO:0004650">
    <property type="term" value="F:polygalacturonase activity"/>
    <property type="evidence" value="ECO:0007669"/>
    <property type="project" value="InterPro"/>
</dbReference>
<accession>A0A1Z5TDG5</accession>
<dbReference type="Gene3D" id="2.160.20.10">
    <property type="entry name" value="Single-stranded right-handed beta-helix, Pectin lyase-like"/>
    <property type="match status" value="1"/>
</dbReference>
<dbReference type="VEuPathDB" id="FungiDB:BTJ68_05899"/>
<evidence type="ECO:0000259" key="16">
    <source>
        <dbReference type="Pfam" id="PF05368"/>
    </source>
</evidence>
<dbReference type="EMBL" id="MUNK01000065">
    <property type="protein sequence ID" value="OTA34069.1"/>
    <property type="molecule type" value="Genomic_DNA"/>
</dbReference>
<evidence type="ECO:0000256" key="9">
    <source>
        <dbReference type="ARBA" id="ARBA00023295"/>
    </source>
</evidence>
<keyword evidence="5 15" id="KW-0378">Hydrolase</keyword>
<evidence type="ECO:0000256" key="4">
    <source>
        <dbReference type="ARBA" id="ARBA00022729"/>
    </source>
</evidence>
<comment type="catalytic activity">
    <reaction evidence="14">
        <text>[(1-&gt;4)-alpha-D-galacturonosyl](n) + H2O = alpha-D-galacturonate + [(1-&gt;4)-alpha-D-galacturonosyl](n-1)</text>
        <dbReference type="Rhea" id="RHEA:14117"/>
        <dbReference type="Rhea" id="RHEA-COMP:14570"/>
        <dbReference type="Rhea" id="RHEA-COMP:14572"/>
        <dbReference type="ChEBI" id="CHEBI:15377"/>
        <dbReference type="ChEBI" id="CHEBI:58658"/>
        <dbReference type="ChEBI" id="CHEBI:140523"/>
        <dbReference type="EC" id="3.2.1.67"/>
    </reaction>
</comment>
<evidence type="ECO:0000256" key="8">
    <source>
        <dbReference type="ARBA" id="ARBA00023277"/>
    </source>
</evidence>
<evidence type="ECO:0000256" key="14">
    <source>
        <dbReference type="ARBA" id="ARBA00048766"/>
    </source>
</evidence>
<dbReference type="Gene3D" id="3.90.25.10">
    <property type="entry name" value="UDP-galactose 4-epimerase, domain 1"/>
    <property type="match status" value="1"/>
</dbReference>
<evidence type="ECO:0000256" key="1">
    <source>
        <dbReference type="ARBA" id="ARBA00004613"/>
    </source>
</evidence>
<name>A0A1Z5TDG5_HORWE</name>
<dbReference type="Pfam" id="PF00295">
    <property type="entry name" value="Glyco_hydro_28"/>
    <property type="match status" value="1"/>
</dbReference>
<keyword evidence="6" id="KW-1015">Disulfide bond</keyword>
<dbReference type="GO" id="GO:0000272">
    <property type="term" value="P:polysaccharide catabolic process"/>
    <property type="evidence" value="ECO:0007669"/>
    <property type="project" value="UniProtKB-KW"/>
</dbReference>
<keyword evidence="10" id="KW-0961">Cell wall biogenesis/degradation</keyword>
<dbReference type="GO" id="GO:0071555">
    <property type="term" value="P:cell wall organization"/>
    <property type="evidence" value="ECO:0007669"/>
    <property type="project" value="UniProtKB-KW"/>
</dbReference>
<dbReference type="Proteomes" id="UP000194280">
    <property type="component" value="Unassembled WGS sequence"/>
</dbReference>
<dbReference type="Gene3D" id="3.40.50.720">
    <property type="entry name" value="NAD(P)-binding Rossmann-like Domain"/>
    <property type="match status" value="1"/>
</dbReference>
<dbReference type="EC" id="3.2.1.67" evidence="13"/>
<evidence type="ECO:0000256" key="7">
    <source>
        <dbReference type="ARBA" id="ARBA00023180"/>
    </source>
</evidence>
<dbReference type="Pfam" id="PF05368">
    <property type="entry name" value="NmrA"/>
    <property type="match status" value="1"/>
</dbReference>
<dbReference type="InterPro" id="IPR011050">
    <property type="entry name" value="Pectin_lyase_fold/virulence"/>
</dbReference>
<comment type="caution">
    <text evidence="17">The sequence shown here is derived from an EMBL/GenBank/DDBJ whole genome shotgun (WGS) entry which is preliminary data.</text>
</comment>